<dbReference type="EMBL" id="CAJNOO010001289">
    <property type="protein sequence ID" value="CAF1129136.1"/>
    <property type="molecule type" value="Genomic_DNA"/>
</dbReference>
<dbReference type="CDD" id="cd00081">
    <property type="entry name" value="Hint"/>
    <property type="match status" value="2"/>
</dbReference>
<dbReference type="PANTHER" id="PTHR11889:SF31">
    <property type="entry name" value="PROTEIN HEDGEHOG"/>
    <property type="match status" value="1"/>
</dbReference>
<reference evidence="6" key="1">
    <citation type="submission" date="2021-02" db="EMBL/GenBank/DDBJ databases">
        <authorList>
            <person name="Nowell W R."/>
        </authorList>
    </citation>
    <scope>NUCLEOTIDE SEQUENCE</scope>
</reference>
<evidence type="ECO:0000313" key="6">
    <source>
        <dbReference type="EMBL" id="CAF1129136.1"/>
    </source>
</evidence>
<feature type="domain" description="Hint" evidence="5">
    <location>
        <begin position="43"/>
        <end position="144"/>
    </location>
</feature>
<dbReference type="AlphaFoldDB" id="A0A814R9N0"/>
<dbReference type="InterPro" id="IPR050387">
    <property type="entry name" value="Hedgehog_Signaling"/>
</dbReference>
<evidence type="ECO:0000256" key="3">
    <source>
        <dbReference type="SAM" id="MobiDB-lite"/>
    </source>
</evidence>
<protein>
    <recommendedName>
        <fullName evidence="8">Hint domain-containing protein</fullName>
    </recommendedName>
</protein>
<dbReference type="OrthoDB" id="5212at2759"/>
<dbReference type="GO" id="GO:0048731">
    <property type="term" value="P:system development"/>
    <property type="evidence" value="ECO:0007669"/>
    <property type="project" value="UniProtKB-ARBA"/>
</dbReference>
<feature type="domain" description="Hint" evidence="4">
    <location>
        <begin position="291"/>
        <end position="335"/>
    </location>
</feature>
<evidence type="ECO:0000256" key="1">
    <source>
        <dbReference type="ARBA" id="ARBA00022473"/>
    </source>
</evidence>
<evidence type="ECO:0008006" key="8">
    <source>
        <dbReference type="Google" id="ProtNLM"/>
    </source>
</evidence>
<dbReference type="Proteomes" id="UP000663882">
    <property type="component" value="Unassembled WGS sequence"/>
</dbReference>
<feature type="domain" description="Hint" evidence="5">
    <location>
        <begin position="189"/>
        <end position="290"/>
    </location>
</feature>
<dbReference type="InterPro" id="IPR001767">
    <property type="entry name" value="Hedgehog_Hint"/>
</dbReference>
<dbReference type="PANTHER" id="PTHR11889">
    <property type="entry name" value="HEDGEHOG"/>
    <property type="match status" value="1"/>
</dbReference>
<gene>
    <name evidence="6" type="ORF">RFH988_LOCUS20771</name>
</gene>
<dbReference type="GO" id="GO:0007267">
    <property type="term" value="P:cell-cell signaling"/>
    <property type="evidence" value="ECO:0007669"/>
    <property type="project" value="InterPro"/>
</dbReference>
<dbReference type="InterPro" id="IPR006141">
    <property type="entry name" value="Intein_N"/>
</dbReference>
<dbReference type="SMART" id="SM00306">
    <property type="entry name" value="HintN"/>
    <property type="match status" value="2"/>
</dbReference>
<evidence type="ECO:0000313" key="7">
    <source>
        <dbReference type="Proteomes" id="UP000663882"/>
    </source>
</evidence>
<dbReference type="InterPro" id="IPR036844">
    <property type="entry name" value="Hint_dom_sf"/>
</dbReference>
<sequence length="392" mass="42501">MGAPSLLAKVIANKVSNEGSSNKVKSDASSKSSPSSSASSSASGCFASDTSITLSNKKQIPIEQLQSNDKLLTTDGSTIFSTQFMLMLDKNRFSQAMFHTITTASGHNVSLTGLHLIPIIENNNTINYIPAKQIKINDNVYVMSNDQLISSAVTSVTIETKTGYYAPMTTSGDVSSKSSSSSSASSSASGCFASDTLITLSNKKQIPIEQLQSNDKLLTTDGSIIFSTQFMLMLDKNRFSKAMFHTITTASGHNVSLTGLHLIPIIENNNTINYIPAKQIKINDNVYVMSNDQLISSAVTSVTIETKTGYYAPMTTSGTLFAGGIMTSSYANVQNHEAAHFSMGLLRFYYWLAQLLFINEPFGHQNIEGIHIVPKAMYELVQFLYPSALRFS</sequence>
<dbReference type="InterPro" id="IPR003587">
    <property type="entry name" value="Hint_dom_N"/>
</dbReference>
<keyword evidence="2" id="KW-0732">Signal</keyword>
<dbReference type="PRINTS" id="PR00632">
    <property type="entry name" value="SONICHHOG"/>
</dbReference>
<dbReference type="GO" id="GO:0016539">
    <property type="term" value="P:intein-mediated protein splicing"/>
    <property type="evidence" value="ECO:0007669"/>
    <property type="project" value="InterPro"/>
</dbReference>
<keyword evidence="1" id="KW-0217">Developmental protein</keyword>
<evidence type="ECO:0000256" key="2">
    <source>
        <dbReference type="ARBA" id="ARBA00022729"/>
    </source>
</evidence>
<dbReference type="Pfam" id="PF01079">
    <property type="entry name" value="Hint"/>
    <property type="match status" value="2"/>
</dbReference>
<dbReference type="GO" id="GO:0016540">
    <property type="term" value="P:protein autoprocessing"/>
    <property type="evidence" value="ECO:0007669"/>
    <property type="project" value="InterPro"/>
</dbReference>
<evidence type="ECO:0000259" key="5">
    <source>
        <dbReference type="SMART" id="SM00306"/>
    </source>
</evidence>
<evidence type="ECO:0000259" key="4">
    <source>
        <dbReference type="SMART" id="SM00305"/>
    </source>
</evidence>
<dbReference type="InterPro" id="IPR003586">
    <property type="entry name" value="Hint_dom_C"/>
</dbReference>
<dbReference type="Gene3D" id="2.170.16.10">
    <property type="entry name" value="Hedgehog/Intein (Hint) domain"/>
    <property type="match status" value="2"/>
</dbReference>
<dbReference type="SMART" id="SM00305">
    <property type="entry name" value="HintC"/>
    <property type="match status" value="1"/>
</dbReference>
<dbReference type="SUPFAM" id="SSF51294">
    <property type="entry name" value="Hedgehog/intein (Hint) domain"/>
    <property type="match status" value="2"/>
</dbReference>
<proteinExistence type="predicted"/>
<organism evidence="6 7">
    <name type="scientific">Rotaria sordida</name>
    <dbReference type="NCBI Taxonomy" id="392033"/>
    <lineage>
        <taxon>Eukaryota</taxon>
        <taxon>Metazoa</taxon>
        <taxon>Spiralia</taxon>
        <taxon>Gnathifera</taxon>
        <taxon>Rotifera</taxon>
        <taxon>Eurotatoria</taxon>
        <taxon>Bdelloidea</taxon>
        <taxon>Philodinida</taxon>
        <taxon>Philodinidae</taxon>
        <taxon>Rotaria</taxon>
    </lineage>
</organism>
<name>A0A814R9N0_9BILA</name>
<feature type="region of interest" description="Disordered" evidence="3">
    <location>
        <begin position="17"/>
        <end position="44"/>
    </location>
</feature>
<feature type="compositionally biased region" description="Low complexity" evidence="3">
    <location>
        <begin position="20"/>
        <end position="43"/>
    </location>
</feature>
<comment type="caution">
    <text evidence="6">The sequence shown here is derived from an EMBL/GenBank/DDBJ whole genome shotgun (WGS) entry which is preliminary data.</text>
</comment>
<dbReference type="InterPro" id="IPR001657">
    <property type="entry name" value="Hedgehog"/>
</dbReference>
<accession>A0A814R9N0</accession>
<feature type="region of interest" description="Disordered" evidence="3">
    <location>
        <begin position="171"/>
        <end position="190"/>
    </location>
</feature>
<dbReference type="PROSITE" id="PS50817">
    <property type="entry name" value="INTEIN_N_TER"/>
    <property type="match status" value="2"/>
</dbReference>
<feature type="compositionally biased region" description="Low complexity" evidence="3">
    <location>
        <begin position="175"/>
        <end position="189"/>
    </location>
</feature>